<feature type="transmembrane region" description="Helical" evidence="5">
    <location>
        <begin position="12"/>
        <end position="37"/>
    </location>
</feature>
<keyword evidence="7" id="KW-1185">Reference proteome</keyword>
<protein>
    <submittedName>
        <fullName evidence="6">Uncharacterized protein</fullName>
    </submittedName>
</protein>
<keyword evidence="3 5" id="KW-1133">Transmembrane helix</keyword>
<dbReference type="EMBL" id="MBTG01000015">
    <property type="protein sequence ID" value="OPH56548.1"/>
    <property type="molecule type" value="Genomic_DNA"/>
</dbReference>
<keyword evidence="1" id="KW-1003">Cell membrane</keyword>
<sequence>MRFRSSKVNEFRLWGLALTMGGMLLMIIGLAGIVFDWGKAGRIIAVIFMILGMITMMVSMGIYFWAGMLSTSAIALDCPECGRRTKMLGKTDRCMFCKTILTVDPQFEHTAESETAAAAQAAQMELNRDHEHKPH</sequence>
<dbReference type="AlphaFoldDB" id="A0A1V4HIJ3"/>
<comment type="caution">
    <text evidence="6">The sequence shown here is derived from an EMBL/GenBank/DDBJ whole genome shotgun (WGS) entry which is preliminary data.</text>
</comment>
<feature type="transmembrane region" description="Helical" evidence="5">
    <location>
        <begin position="43"/>
        <end position="66"/>
    </location>
</feature>
<accession>A0A1V4HIJ3</accession>
<name>A0A1V4HIJ3_9BACL</name>
<keyword evidence="4 5" id="KW-0472">Membrane</keyword>
<dbReference type="NCBIfam" id="NF002796">
    <property type="entry name" value="PRK02935.1"/>
    <property type="match status" value="1"/>
</dbReference>
<evidence type="ECO:0000256" key="1">
    <source>
        <dbReference type="ARBA" id="ARBA00022475"/>
    </source>
</evidence>
<evidence type="ECO:0000256" key="3">
    <source>
        <dbReference type="ARBA" id="ARBA00022989"/>
    </source>
</evidence>
<dbReference type="Pfam" id="PF11023">
    <property type="entry name" value="DUF2614"/>
    <property type="match status" value="1"/>
</dbReference>
<evidence type="ECO:0000313" key="7">
    <source>
        <dbReference type="Proteomes" id="UP000190626"/>
    </source>
</evidence>
<evidence type="ECO:0000256" key="2">
    <source>
        <dbReference type="ARBA" id="ARBA00022692"/>
    </source>
</evidence>
<evidence type="ECO:0000313" key="6">
    <source>
        <dbReference type="EMBL" id="OPH56548.1"/>
    </source>
</evidence>
<dbReference type="RefSeq" id="WP_079414012.1">
    <property type="nucleotide sequence ID" value="NZ_MBTG01000015.1"/>
</dbReference>
<keyword evidence="2 5" id="KW-0812">Transmembrane</keyword>
<gene>
    <name evidence="6" type="ORF">BC351_26740</name>
</gene>
<dbReference type="InterPro" id="IPR020912">
    <property type="entry name" value="UPF0295"/>
</dbReference>
<organism evidence="6 7">
    <name type="scientific">Paenibacillus ferrarius</name>
    <dbReference type="NCBI Taxonomy" id="1469647"/>
    <lineage>
        <taxon>Bacteria</taxon>
        <taxon>Bacillati</taxon>
        <taxon>Bacillota</taxon>
        <taxon>Bacilli</taxon>
        <taxon>Bacillales</taxon>
        <taxon>Paenibacillaceae</taxon>
        <taxon>Paenibacillus</taxon>
    </lineage>
</organism>
<dbReference type="STRING" id="1469647.BC351_26740"/>
<dbReference type="Proteomes" id="UP000190626">
    <property type="component" value="Unassembled WGS sequence"/>
</dbReference>
<evidence type="ECO:0000256" key="5">
    <source>
        <dbReference type="SAM" id="Phobius"/>
    </source>
</evidence>
<reference evidence="7" key="1">
    <citation type="submission" date="2016-07" db="EMBL/GenBank/DDBJ databases">
        <authorList>
            <person name="Florea S."/>
            <person name="Webb J.S."/>
            <person name="Jaromczyk J."/>
            <person name="Schardl C.L."/>
        </authorList>
    </citation>
    <scope>NUCLEOTIDE SEQUENCE [LARGE SCALE GENOMIC DNA]</scope>
    <source>
        <strain evidence="7">CY1</strain>
    </source>
</reference>
<dbReference type="OrthoDB" id="1653848at2"/>
<proteinExistence type="predicted"/>
<evidence type="ECO:0000256" key="4">
    <source>
        <dbReference type="ARBA" id="ARBA00023136"/>
    </source>
</evidence>